<feature type="region of interest" description="Disordered" evidence="1">
    <location>
        <begin position="31"/>
        <end position="54"/>
    </location>
</feature>
<evidence type="ECO:0000313" key="3">
    <source>
        <dbReference type="Ensembl" id="ENSCINP00000028120.2"/>
    </source>
</evidence>
<dbReference type="GeneTree" id="ENSGT00940000172257"/>
<organism evidence="3 4">
    <name type="scientific">Ciona intestinalis</name>
    <name type="common">Transparent sea squirt</name>
    <name type="synonym">Ascidia intestinalis</name>
    <dbReference type="NCBI Taxonomy" id="7719"/>
    <lineage>
        <taxon>Eukaryota</taxon>
        <taxon>Metazoa</taxon>
        <taxon>Chordata</taxon>
        <taxon>Tunicata</taxon>
        <taxon>Ascidiacea</taxon>
        <taxon>Phlebobranchia</taxon>
        <taxon>Cionidae</taxon>
        <taxon>Ciona</taxon>
    </lineage>
</organism>
<dbReference type="OMA" id="VFEDRSH"/>
<reference evidence="3" key="3">
    <citation type="submission" date="2025-09" db="UniProtKB">
        <authorList>
            <consortium name="Ensembl"/>
        </authorList>
    </citation>
    <scope>IDENTIFICATION</scope>
</reference>
<feature type="signal peptide" evidence="2">
    <location>
        <begin position="1"/>
        <end position="21"/>
    </location>
</feature>
<accession>F6TGA3</accession>
<evidence type="ECO:0000313" key="4">
    <source>
        <dbReference type="Proteomes" id="UP000008144"/>
    </source>
</evidence>
<dbReference type="AlphaFoldDB" id="F6TGA3"/>
<name>F6TGA3_CIOIN</name>
<evidence type="ECO:0008006" key="5">
    <source>
        <dbReference type="Google" id="ProtNLM"/>
    </source>
</evidence>
<dbReference type="InterPro" id="IPR053320">
    <property type="entry name" value="Protein_DD3-3_O-glyco"/>
</dbReference>
<dbReference type="Ensembl" id="ENSCINT00000028366.2">
    <property type="protein sequence ID" value="ENSCINP00000028120.2"/>
    <property type="gene ID" value="ENSCING00000002035.3"/>
</dbReference>
<keyword evidence="2" id="KW-0732">Signal</keyword>
<dbReference type="PANTHER" id="PTHR35170:SF1">
    <property type="entry name" value="PROTEIN DD3-3"/>
    <property type="match status" value="1"/>
</dbReference>
<protein>
    <recommendedName>
        <fullName evidence="5">Self-marker protein</fullName>
    </recommendedName>
</protein>
<proteinExistence type="predicted"/>
<feature type="chain" id="PRO_5003343400" description="Self-marker protein" evidence="2">
    <location>
        <begin position="22"/>
        <end position="561"/>
    </location>
</feature>
<dbReference type="Proteomes" id="UP000008144">
    <property type="component" value="Unassembled WGS sequence"/>
</dbReference>
<sequence>TKLLSSVLIFLVIIMTQICVADIYMHNPRGSNNRYNERGRGRNNANRMFDSQNNNRGGYNVGNLYYHVGSKLQLEWTNQHSCGNQNAHCDIIIQYMCGDLVRDGTVTSTIPTNPTMCKNLDCNNDKTYGMHEDFYSYINCRSRERNRGLFNADRNLRTNQATRTRQNQNGNRRGYECPEERDYYPYWHPMPWKDIAVLTNDVSRCPMYKTESQNVKDRYACDRSTSNSDECEAFKYTVGNTQYNGTWKRYPSHGIAAPVCHMNQWSRDNHLGNTVGGQTFNFNWTIPNDVNERCVLRMRYNISTGDYDRDNTTSLHNNRRRRDGPGPDVWSRQGLPNLWNNPTVDIFGLDKLKLRLALATQQYGRTFQDRSHTFAIRPRPPGVPEGATIDNVNVRGKRGNIVQVYPGVEYDFVPNTVQLTSGGYAHIQWTGSDSNPNNNDGQGRQGTDRSNMVMIKAPVSVYMFINCHNNANILYDQIKSTLKETRLQSPQFFCLRHDVTIVGGRICPFLIPTDKQFGGDMDELNEAGTYFDLGLRKITSTGIYSYMCTRNNNFSNRSQKG</sequence>
<dbReference type="STRING" id="7719.ENSCINP00000028120"/>
<dbReference type="HOGENOM" id="CLU_020767_0_0_1"/>
<reference evidence="3" key="2">
    <citation type="submission" date="2025-08" db="UniProtKB">
        <authorList>
            <consortium name="Ensembl"/>
        </authorList>
    </citation>
    <scope>IDENTIFICATION</scope>
</reference>
<feature type="region of interest" description="Disordered" evidence="1">
    <location>
        <begin position="307"/>
        <end position="329"/>
    </location>
</feature>
<feature type="region of interest" description="Disordered" evidence="1">
    <location>
        <begin position="428"/>
        <end position="449"/>
    </location>
</feature>
<dbReference type="InParanoid" id="F6TGA3"/>
<feature type="compositionally biased region" description="Polar residues" evidence="1">
    <location>
        <begin position="429"/>
        <end position="442"/>
    </location>
</feature>
<reference evidence="4" key="1">
    <citation type="journal article" date="2002" name="Science">
        <title>The draft genome of Ciona intestinalis: insights into chordate and vertebrate origins.</title>
        <authorList>
            <person name="Dehal P."/>
            <person name="Satou Y."/>
            <person name="Campbell R.K."/>
            <person name="Chapman J."/>
            <person name="Degnan B."/>
            <person name="De Tomaso A."/>
            <person name="Davidson B."/>
            <person name="Di Gregorio A."/>
            <person name="Gelpke M."/>
            <person name="Goodstein D.M."/>
            <person name="Harafuji N."/>
            <person name="Hastings K.E."/>
            <person name="Ho I."/>
            <person name="Hotta K."/>
            <person name="Huang W."/>
            <person name="Kawashima T."/>
            <person name="Lemaire P."/>
            <person name="Martinez D."/>
            <person name="Meinertzhagen I.A."/>
            <person name="Necula S."/>
            <person name="Nonaka M."/>
            <person name="Putnam N."/>
            <person name="Rash S."/>
            <person name="Saiga H."/>
            <person name="Satake M."/>
            <person name="Terry A."/>
            <person name="Yamada L."/>
            <person name="Wang H.G."/>
            <person name="Awazu S."/>
            <person name="Azumi K."/>
            <person name="Boore J."/>
            <person name="Branno M."/>
            <person name="Chin-Bow S."/>
            <person name="DeSantis R."/>
            <person name="Doyle S."/>
            <person name="Francino P."/>
            <person name="Keys D.N."/>
            <person name="Haga S."/>
            <person name="Hayashi H."/>
            <person name="Hino K."/>
            <person name="Imai K.S."/>
            <person name="Inaba K."/>
            <person name="Kano S."/>
            <person name="Kobayashi K."/>
            <person name="Kobayashi M."/>
            <person name="Lee B.I."/>
            <person name="Makabe K.W."/>
            <person name="Manohar C."/>
            <person name="Matassi G."/>
            <person name="Medina M."/>
            <person name="Mochizuki Y."/>
            <person name="Mount S."/>
            <person name="Morishita T."/>
            <person name="Miura S."/>
            <person name="Nakayama A."/>
            <person name="Nishizaka S."/>
            <person name="Nomoto H."/>
            <person name="Ohta F."/>
            <person name="Oishi K."/>
            <person name="Rigoutsos I."/>
            <person name="Sano M."/>
            <person name="Sasaki A."/>
            <person name="Sasakura Y."/>
            <person name="Shoguchi E."/>
            <person name="Shin-i T."/>
            <person name="Spagnuolo A."/>
            <person name="Stainier D."/>
            <person name="Suzuki M.M."/>
            <person name="Tassy O."/>
            <person name="Takatori N."/>
            <person name="Tokuoka M."/>
            <person name="Yagi K."/>
            <person name="Yoshizaki F."/>
            <person name="Wada S."/>
            <person name="Zhang C."/>
            <person name="Hyatt P.D."/>
            <person name="Larimer F."/>
            <person name="Detter C."/>
            <person name="Doggett N."/>
            <person name="Glavina T."/>
            <person name="Hawkins T."/>
            <person name="Richardson P."/>
            <person name="Lucas S."/>
            <person name="Kohara Y."/>
            <person name="Levine M."/>
            <person name="Satoh N."/>
            <person name="Rokhsar D.S."/>
        </authorList>
    </citation>
    <scope>NUCLEOTIDE SEQUENCE [LARGE SCALE GENOMIC DNA]</scope>
</reference>
<evidence type="ECO:0000256" key="2">
    <source>
        <dbReference type="SAM" id="SignalP"/>
    </source>
</evidence>
<evidence type="ECO:0000256" key="1">
    <source>
        <dbReference type="SAM" id="MobiDB-lite"/>
    </source>
</evidence>
<keyword evidence="4" id="KW-1185">Reference proteome</keyword>
<dbReference type="PANTHER" id="PTHR35170">
    <property type="entry name" value="PROTEIN DD3-3"/>
    <property type="match status" value="1"/>
</dbReference>